<evidence type="ECO:0000259" key="4">
    <source>
        <dbReference type="Pfam" id="PF24894"/>
    </source>
</evidence>
<keyword evidence="6" id="KW-1185">Reference proteome</keyword>
<evidence type="ECO:0000256" key="1">
    <source>
        <dbReference type="ARBA" id="ARBA00010443"/>
    </source>
</evidence>
<dbReference type="InterPro" id="IPR011004">
    <property type="entry name" value="Trimer_LpxA-like_sf"/>
</dbReference>
<protein>
    <submittedName>
        <fullName evidence="5">Glucose-1-phosphate adenylyltransferase</fullName>
    </submittedName>
</protein>
<organism evidence="5 6">
    <name type="scientific">Harryflintia acetispora</name>
    <dbReference type="NCBI Taxonomy" id="1849041"/>
    <lineage>
        <taxon>Bacteria</taxon>
        <taxon>Bacillati</taxon>
        <taxon>Bacillota</taxon>
        <taxon>Clostridia</taxon>
        <taxon>Eubacteriales</taxon>
        <taxon>Oscillospiraceae</taxon>
        <taxon>Harryflintia</taxon>
    </lineage>
</organism>
<dbReference type="Pfam" id="PF00483">
    <property type="entry name" value="NTP_transferase"/>
    <property type="match status" value="1"/>
</dbReference>
<keyword evidence="5" id="KW-0808">Transferase</keyword>
<dbReference type="InterPro" id="IPR056818">
    <property type="entry name" value="GlmU/GlgC-like_hexapep"/>
</dbReference>
<gene>
    <name evidence="5" type="ORF">EDD78_11625</name>
</gene>
<dbReference type="Gene3D" id="3.90.550.10">
    <property type="entry name" value="Spore Coat Polysaccharide Biosynthesis Protein SpsA, Chain A"/>
    <property type="match status" value="1"/>
</dbReference>
<name>A0A9X8UGI4_9FIRM</name>
<sequence length="373" mass="41360">MISEKTLGIVFSNMHDHMLSEITEQRTMGSVPFGGRYRLIDFVLSNMANSGISDVGVITKSNYQSLMDHLGTGREWDLTRKRGGLSILPPFGHASAGIYRGRLEALSGVLTYIKHSDAKYVILADCDVVANIDFSEIMKAHIEKAADITVVYKRDTVADEQVMDTTVLRLDENNLVNEVLIHPPVQGEDNIYLNFAIVAKDALEKLITEGTSRSIYSFAKGVLQDKCNKMRIYAWQFDGYCTKINSIRSYYKANMQLLDPQVRAQLFPRERPIYTKVRDEVPAKYGLSAEAGGSMIADGAIIDGTVENSIIFRGVHIGKGAVVKNCILMQDTMVSENVSLDHVITDKNVVIRAGRTMVGPESYPVIIAKNSIV</sequence>
<dbReference type="GO" id="GO:0005978">
    <property type="term" value="P:glycogen biosynthetic process"/>
    <property type="evidence" value="ECO:0007669"/>
    <property type="project" value="UniProtKB-KW"/>
</dbReference>
<dbReference type="InterPro" id="IPR011831">
    <property type="entry name" value="ADP-Glc_PPase"/>
</dbReference>
<feature type="domain" description="Glucose-1-phosphate adenylyltransferase/Bifunctional protein GlmU-like C-terminal hexapeptide" evidence="4">
    <location>
        <begin position="288"/>
        <end position="356"/>
    </location>
</feature>
<dbReference type="RefSeq" id="WP_132085286.1">
    <property type="nucleotide sequence ID" value="NZ_SLUK01000016.1"/>
</dbReference>
<dbReference type="NCBIfam" id="TIGR02092">
    <property type="entry name" value="glgD"/>
    <property type="match status" value="1"/>
</dbReference>
<reference evidence="5 6" key="1">
    <citation type="submission" date="2019-03" db="EMBL/GenBank/DDBJ databases">
        <title>Genomic Encyclopedia of Type Strains, Phase IV (KMG-IV): sequencing the most valuable type-strain genomes for metagenomic binning, comparative biology and taxonomic classification.</title>
        <authorList>
            <person name="Goeker M."/>
        </authorList>
    </citation>
    <scope>NUCLEOTIDE SEQUENCE [LARGE SCALE GENOMIC DNA]</scope>
    <source>
        <strain evidence="5 6">DSM 100433</strain>
    </source>
</reference>
<dbReference type="PANTHER" id="PTHR43523:SF6">
    <property type="entry name" value="GLYCOGEN BIOSYNTHESIS PROTEIN GLGD"/>
    <property type="match status" value="1"/>
</dbReference>
<evidence type="ECO:0000313" key="6">
    <source>
        <dbReference type="Proteomes" id="UP000294682"/>
    </source>
</evidence>
<evidence type="ECO:0000313" key="5">
    <source>
        <dbReference type="EMBL" id="TCL41027.1"/>
    </source>
</evidence>
<dbReference type="InterPro" id="IPR005835">
    <property type="entry name" value="NTP_transferase_dom"/>
</dbReference>
<comment type="similarity">
    <text evidence="1">Belongs to the bacterial/plant glucose-1-phosphate adenylyltransferase family.</text>
</comment>
<dbReference type="SUPFAM" id="SSF51161">
    <property type="entry name" value="Trimeric LpxA-like enzymes"/>
    <property type="match status" value="1"/>
</dbReference>
<dbReference type="EMBL" id="SLUK01000016">
    <property type="protein sequence ID" value="TCL41027.1"/>
    <property type="molecule type" value="Genomic_DNA"/>
</dbReference>
<accession>A0A9X8UGI4</accession>
<feature type="domain" description="Nucleotidyl transferase" evidence="3">
    <location>
        <begin position="19"/>
        <end position="159"/>
    </location>
</feature>
<proteinExistence type="inferred from homology"/>
<dbReference type="InterPro" id="IPR029044">
    <property type="entry name" value="Nucleotide-diphossugar_trans"/>
</dbReference>
<evidence type="ECO:0000256" key="2">
    <source>
        <dbReference type="ARBA" id="ARBA00023056"/>
    </source>
</evidence>
<dbReference type="Pfam" id="PF24894">
    <property type="entry name" value="Hexapep_GlmU"/>
    <property type="match status" value="1"/>
</dbReference>
<keyword evidence="2" id="KW-0320">Glycogen biosynthesis</keyword>
<comment type="caution">
    <text evidence="5">The sequence shown here is derived from an EMBL/GenBank/DDBJ whole genome shotgun (WGS) entry which is preliminary data.</text>
</comment>
<dbReference type="PANTHER" id="PTHR43523">
    <property type="entry name" value="GLUCOSE-1-PHOSPHATE ADENYLYLTRANSFERASE-RELATED"/>
    <property type="match status" value="1"/>
</dbReference>
<keyword evidence="5" id="KW-0548">Nucleotidyltransferase</keyword>
<dbReference type="SUPFAM" id="SSF53448">
    <property type="entry name" value="Nucleotide-diphospho-sugar transferases"/>
    <property type="match status" value="1"/>
</dbReference>
<dbReference type="GO" id="GO:0008878">
    <property type="term" value="F:glucose-1-phosphate adenylyltransferase activity"/>
    <property type="evidence" value="ECO:0007669"/>
    <property type="project" value="InterPro"/>
</dbReference>
<dbReference type="AlphaFoldDB" id="A0A9X8UGI4"/>
<dbReference type="Gene3D" id="2.160.10.10">
    <property type="entry name" value="Hexapeptide repeat proteins"/>
    <property type="match status" value="1"/>
</dbReference>
<evidence type="ECO:0000259" key="3">
    <source>
        <dbReference type="Pfam" id="PF00483"/>
    </source>
</evidence>
<dbReference type="CDD" id="cd04651">
    <property type="entry name" value="LbH_G1P_AT_C"/>
    <property type="match status" value="1"/>
</dbReference>
<dbReference type="CDD" id="cd02508">
    <property type="entry name" value="ADP_Glucose_PP"/>
    <property type="match status" value="1"/>
</dbReference>
<dbReference type="InterPro" id="IPR011832">
    <property type="entry name" value="GlgDAde_trans"/>
</dbReference>
<dbReference type="Proteomes" id="UP000294682">
    <property type="component" value="Unassembled WGS sequence"/>
</dbReference>